<reference evidence="12 13" key="1">
    <citation type="submission" date="2015-01" db="EMBL/GenBank/DDBJ databases">
        <title>Jeotgalibacillus campisalis genome sequencing.</title>
        <authorList>
            <person name="Goh K.M."/>
            <person name="Chan K.-G."/>
            <person name="Yaakop A.S."/>
            <person name="Ee R."/>
            <person name="Gan H.M."/>
            <person name="Chan C.S."/>
        </authorList>
    </citation>
    <scope>NUCLEOTIDE SEQUENCE [LARGE SCALE GENOMIC DNA]</scope>
    <source>
        <strain evidence="12 13">SF-57</strain>
    </source>
</reference>
<dbReference type="PANTHER" id="PTHR12358">
    <property type="entry name" value="SPHINGOSINE KINASE"/>
    <property type="match status" value="1"/>
</dbReference>
<keyword evidence="10" id="KW-1208">Phospholipid metabolism</keyword>
<dbReference type="Gene3D" id="2.60.200.40">
    <property type="match status" value="1"/>
</dbReference>
<proteinExistence type="inferred from homology"/>
<evidence type="ECO:0000259" key="11">
    <source>
        <dbReference type="PROSITE" id="PS50146"/>
    </source>
</evidence>
<evidence type="ECO:0000256" key="8">
    <source>
        <dbReference type="ARBA" id="ARBA00023098"/>
    </source>
</evidence>
<keyword evidence="4" id="KW-0808">Transferase</keyword>
<gene>
    <name evidence="12" type="ORF">KR50_13250</name>
</gene>
<dbReference type="Pfam" id="PF00781">
    <property type="entry name" value="DAGK_cat"/>
    <property type="match status" value="1"/>
</dbReference>
<dbReference type="RefSeq" id="WP_041056271.1">
    <property type="nucleotide sequence ID" value="NZ_JXRR01000011.1"/>
</dbReference>
<keyword evidence="7" id="KW-0067">ATP-binding</keyword>
<dbReference type="InterPro" id="IPR016064">
    <property type="entry name" value="NAD/diacylglycerol_kinase_sf"/>
</dbReference>
<dbReference type="AlphaFoldDB" id="A0A0C2RER5"/>
<dbReference type="SMART" id="SM00046">
    <property type="entry name" value="DAGKc"/>
    <property type="match status" value="1"/>
</dbReference>
<comment type="caution">
    <text evidence="12">The sequence shown here is derived from an EMBL/GenBank/DDBJ whole genome shotgun (WGS) entry which is preliminary data.</text>
</comment>
<sequence length="298" mass="32746">MYKTAMLIYNGNAGQKQMDKILAQIIGPLSLAIPNLTLLQTQKPGDAEHFCRQHGEEVELVIALGGDGTVHECINGLSPLDKRPIFSVIPSGTCNDFARALDIPLNIKQAAMLISEEGIEEEVDIVQTNDQYFGNFWGTGLIAEASLNIDEQSKGVFGRLSYYVSAIKSMTAQDRFSFEMEVDGETLKDEAVMVLALNGRFIGATEFPLSSIQLNDGKIDVMVIKEAGFPLFKEILSAKATVDWEKDKSTIDHFQASSLKISTSSKRYIDLDGEHYEGKDHSMTVLPGHLNVVKGNRG</sequence>
<evidence type="ECO:0000256" key="2">
    <source>
        <dbReference type="ARBA" id="ARBA00005983"/>
    </source>
</evidence>
<keyword evidence="8" id="KW-0443">Lipid metabolism</keyword>
<protein>
    <recommendedName>
        <fullName evidence="11">DAGKc domain-containing protein</fullName>
    </recommendedName>
</protein>
<dbReference type="OrthoDB" id="142078at2"/>
<dbReference type="NCBIfam" id="TIGR00147">
    <property type="entry name" value="YegS/Rv2252/BmrU family lipid kinase"/>
    <property type="match status" value="1"/>
</dbReference>
<keyword evidence="13" id="KW-1185">Reference proteome</keyword>
<dbReference type="GO" id="GO:0004143">
    <property type="term" value="F:ATP-dependent diacylglycerol kinase activity"/>
    <property type="evidence" value="ECO:0007669"/>
    <property type="project" value="TreeGrafter"/>
</dbReference>
<evidence type="ECO:0000256" key="1">
    <source>
        <dbReference type="ARBA" id="ARBA00001946"/>
    </source>
</evidence>
<evidence type="ECO:0000256" key="9">
    <source>
        <dbReference type="ARBA" id="ARBA00023209"/>
    </source>
</evidence>
<evidence type="ECO:0000256" key="5">
    <source>
        <dbReference type="ARBA" id="ARBA00022741"/>
    </source>
</evidence>
<dbReference type="GO" id="GO:0008654">
    <property type="term" value="P:phospholipid biosynthetic process"/>
    <property type="evidence" value="ECO:0007669"/>
    <property type="project" value="UniProtKB-KW"/>
</dbReference>
<dbReference type="Gene3D" id="3.40.50.10330">
    <property type="entry name" value="Probable inorganic polyphosphate/atp-NAD kinase, domain 1"/>
    <property type="match status" value="1"/>
</dbReference>
<dbReference type="PATRIC" id="fig|220754.4.peg.1350"/>
<comment type="cofactor">
    <cofactor evidence="1">
        <name>Mg(2+)</name>
        <dbReference type="ChEBI" id="CHEBI:18420"/>
    </cofactor>
</comment>
<dbReference type="PROSITE" id="PS50146">
    <property type="entry name" value="DAGK"/>
    <property type="match status" value="1"/>
</dbReference>
<dbReference type="Pfam" id="PF19279">
    <property type="entry name" value="YegS_C"/>
    <property type="match status" value="1"/>
</dbReference>
<dbReference type="Proteomes" id="UP000031972">
    <property type="component" value="Unassembled WGS sequence"/>
</dbReference>
<evidence type="ECO:0000256" key="6">
    <source>
        <dbReference type="ARBA" id="ARBA00022777"/>
    </source>
</evidence>
<evidence type="ECO:0000256" key="10">
    <source>
        <dbReference type="ARBA" id="ARBA00023264"/>
    </source>
</evidence>
<evidence type="ECO:0000256" key="3">
    <source>
        <dbReference type="ARBA" id="ARBA00022516"/>
    </source>
</evidence>
<accession>A0A0C2RER5</accession>
<dbReference type="PANTHER" id="PTHR12358:SF107">
    <property type="entry name" value="LIPID KINASE BMRU-RELATED"/>
    <property type="match status" value="1"/>
</dbReference>
<evidence type="ECO:0000256" key="4">
    <source>
        <dbReference type="ARBA" id="ARBA00022679"/>
    </source>
</evidence>
<evidence type="ECO:0000256" key="7">
    <source>
        <dbReference type="ARBA" id="ARBA00022840"/>
    </source>
</evidence>
<name>A0A0C2RER5_9BACL</name>
<keyword evidence="3" id="KW-0444">Lipid biosynthesis</keyword>
<dbReference type="EMBL" id="JXRR01000011">
    <property type="protein sequence ID" value="KIL48740.1"/>
    <property type="molecule type" value="Genomic_DNA"/>
</dbReference>
<dbReference type="InterPro" id="IPR001206">
    <property type="entry name" value="Diacylglycerol_kinase_cat_dom"/>
</dbReference>
<evidence type="ECO:0000313" key="12">
    <source>
        <dbReference type="EMBL" id="KIL48740.1"/>
    </source>
</evidence>
<dbReference type="InterPro" id="IPR017438">
    <property type="entry name" value="ATP-NAD_kinase_N"/>
</dbReference>
<dbReference type="GO" id="GO:0005524">
    <property type="term" value="F:ATP binding"/>
    <property type="evidence" value="ECO:0007669"/>
    <property type="project" value="UniProtKB-KW"/>
</dbReference>
<dbReference type="InterPro" id="IPR045540">
    <property type="entry name" value="YegS/DAGK_C"/>
</dbReference>
<organism evidence="12 13">
    <name type="scientific">Jeotgalibacillus campisalis</name>
    <dbReference type="NCBI Taxonomy" id="220754"/>
    <lineage>
        <taxon>Bacteria</taxon>
        <taxon>Bacillati</taxon>
        <taxon>Bacillota</taxon>
        <taxon>Bacilli</taxon>
        <taxon>Bacillales</taxon>
        <taxon>Caryophanaceae</taxon>
        <taxon>Jeotgalibacillus</taxon>
    </lineage>
</organism>
<comment type="similarity">
    <text evidence="2">Belongs to the diacylglycerol/lipid kinase family.</text>
</comment>
<keyword evidence="5" id="KW-0547">Nucleotide-binding</keyword>
<dbReference type="InterPro" id="IPR050187">
    <property type="entry name" value="Lipid_Phosphate_FormReg"/>
</dbReference>
<dbReference type="GO" id="GO:0005886">
    <property type="term" value="C:plasma membrane"/>
    <property type="evidence" value="ECO:0007669"/>
    <property type="project" value="TreeGrafter"/>
</dbReference>
<keyword evidence="6" id="KW-0418">Kinase</keyword>
<dbReference type="InterPro" id="IPR005218">
    <property type="entry name" value="Diacylglycerol/lipid_kinase"/>
</dbReference>
<evidence type="ECO:0000313" key="13">
    <source>
        <dbReference type="Proteomes" id="UP000031972"/>
    </source>
</evidence>
<keyword evidence="9" id="KW-0594">Phospholipid biosynthesis</keyword>
<feature type="domain" description="DAGKc" evidence="11">
    <location>
        <begin position="1"/>
        <end position="132"/>
    </location>
</feature>
<dbReference type="SUPFAM" id="SSF111331">
    <property type="entry name" value="NAD kinase/diacylglycerol kinase-like"/>
    <property type="match status" value="1"/>
</dbReference>